<dbReference type="Gene3D" id="1.10.510.10">
    <property type="entry name" value="Transferase(Phosphotransferase) domain 1"/>
    <property type="match status" value="1"/>
</dbReference>
<evidence type="ECO:0000313" key="5">
    <source>
        <dbReference type="Proteomes" id="UP000250321"/>
    </source>
</evidence>
<dbReference type="GO" id="GO:0007166">
    <property type="term" value="P:cell surface receptor signaling pathway"/>
    <property type="evidence" value="ECO:0007669"/>
    <property type="project" value="InterPro"/>
</dbReference>
<dbReference type="GO" id="GO:0004674">
    <property type="term" value="F:protein serine/threonine kinase activity"/>
    <property type="evidence" value="ECO:0007669"/>
    <property type="project" value="TreeGrafter"/>
</dbReference>
<dbReference type="OrthoDB" id="4062651at2759"/>
<evidence type="ECO:0000256" key="2">
    <source>
        <dbReference type="ARBA" id="ARBA00022840"/>
    </source>
</evidence>
<dbReference type="GO" id="GO:0005524">
    <property type="term" value="F:ATP binding"/>
    <property type="evidence" value="ECO:0007669"/>
    <property type="project" value="UniProtKB-KW"/>
</dbReference>
<keyword evidence="1" id="KW-0547">Nucleotide-binding</keyword>
<dbReference type="PANTHER" id="PTHR27005:SF468">
    <property type="entry name" value="OS01G0310500 PROTEIN"/>
    <property type="match status" value="1"/>
</dbReference>
<name>A0A314Z5C6_PRUYE</name>
<dbReference type="InterPro" id="IPR000719">
    <property type="entry name" value="Prot_kinase_dom"/>
</dbReference>
<dbReference type="Pfam" id="PF00069">
    <property type="entry name" value="Pkinase"/>
    <property type="match status" value="1"/>
</dbReference>
<keyword evidence="4" id="KW-0418">Kinase</keyword>
<feature type="domain" description="Protein kinase" evidence="3">
    <location>
        <begin position="1"/>
        <end position="118"/>
    </location>
</feature>
<dbReference type="InterPro" id="IPR011009">
    <property type="entry name" value="Kinase-like_dom_sf"/>
</dbReference>
<dbReference type="PANTHER" id="PTHR27005">
    <property type="entry name" value="WALL-ASSOCIATED RECEPTOR KINASE-LIKE 21"/>
    <property type="match status" value="1"/>
</dbReference>
<keyword evidence="4" id="KW-0675">Receptor</keyword>
<keyword evidence="2" id="KW-0067">ATP-binding</keyword>
<evidence type="ECO:0000256" key="1">
    <source>
        <dbReference type="ARBA" id="ARBA00022741"/>
    </source>
</evidence>
<dbReference type="InterPro" id="IPR045274">
    <property type="entry name" value="WAK-like"/>
</dbReference>
<gene>
    <name evidence="4" type="ORF">Pyn_06394</name>
</gene>
<organism evidence="4 5">
    <name type="scientific">Prunus yedoensis var. nudiflora</name>
    <dbReference type="NCBI Taxonomy" id="2094558"/>
    <lineage>
        <taxon>Eukaryota</taxon>
        <taxon>Viridiplantae</taxon>
        <taxon>Streptophyta</taxon>
        <taxon>Embryophyta</taxon>
        <taxon>Tracheophyta</taxon>
        <taxon>Spermatophyta</taxon>
        <taxon>Magnoliopsida</taxon>
        <taxon>eudicotyledons</taxon>
        <taxon>Gunneridae</taxon>
        <taxon>Pentapetalae</taxon>
        <taxon>rosids</taxon>
        <taxon>fabids</taxon>
        <taxon>Rosales</taxon>
        <taxon>Rosaceae</taxon>
        <taxon>Amygdaloideae</taxon>
        <taxon>Amygdaleae</taxon>
        <taxon>Prunus</taxon>
    </lineage>
</organism>
<dbReference type="PROSITE" id="PS50011">
    <property type="entry name" value="PROTEIN_KINASE_DOM"/>
    <property type="match status" value="1"/>
</dbReference>
<dbReference type="EMBL" id="PJQY01000282">
    <property type="protein sequence ID" value="PQQ13890.1"/>
    <property type="molecule type" value="Genomic_DNA"/>
</dbReference>
<proteinExistence type="predicted"/>
<sequence>MVQGTVGYLDPEYLQTSQLTDKSGVYSFGVVMVELLTGKKAVFFNGPAEERNLARFFLSALKEDQLLRILEDCVLREGDVEEVKEFASLAERCLRVKGEERPTMKKVAAELEDLTDYYGIGRAVMGWRGIEFKSDSKFWW</sequence>
<evidence type="ECO:0000259" key="3">
    <source>
        <dbReference type="PROSITE" id="PS50011"/>
    </source>
</evidence>
<dbReference type="AlphaFoldDB" id="A0A314Z5C6"/>
<keyword evidence="4" id="KW-0808">Transferase</keyword>
<dbReference type="Proteomes" id="UP000250321">
    <property type="component" value="Unassembled WGS sequence"/>
</dbReference>
<accession>A0A314Z5C6</accession>
<reference evidence="4 5" key="1">
    <citation type="submission" date="2018-02" db="EMBL/GenBank/DDBJ databases">
        <title>Draft genome of wild Prunus yedoensis var. nudiflora.</title>
        <authorList>
            <person name="Baek S."/>
            <person name="Kim J.-H."/>
            <person name="Choi K."/>
            <person name="Kim G.-B."/>
            <person name="Cho A."/>
            <person name="Jang H."/>
            <person name="Shin C.-H."/>
            <person name="Yu H.-J."/>
            <person name="Mun J.-H."/>
        </authorList>
    </citation>
    <scope>NUCLEOTIDE SEQUENCE [LARGE SCALE GENOMIC DNA]</scope>
    <source>
        <strain evidence="5">cv. Jeju island</strain>
        <tissue evidence="4">Leaf</tissue>
    </source>
</reference>
<comment type="caution">
    <text evidence="4">The sequence shown here is derived from an EMBL/GenBank/DDBJ whole genome shotgun (WGS) entry which is preliminary data.</text>
</comment>
<dbReference type="SUPFAM" id="SSF56112">
    <property type="entry name" value="Protein kinase-like (PK-like)"/>
    <property type="match status" value="1"/>
</dbReference>
<protein>
    <submittedName>
        <fullName evidence="4">Putative wall-associated receptor kinase-like 16</fullName>
    </submittedName>
</protein>
<keyword evidence="5" id="KW-1185">Reference proteome</keyword>
<dbReference type="GO" id="GO:0005886">
    <property type="term" value="C:plasma membrane"/>
    <property type="evidence" value="ECO:0007669"/>
    <property type="project" value="TreeGrafter"/>
</dbReference>
<evidence type="ECO:0000313" key="4">
    <source>
        <dbReference type="EMBL" id="PQQ13890.1"/>
    </source>
</evidence>